<evidence type="ECO:0000313" key="2">
    <source>
        <dbReference type="EMBL" id="TFY57811.1"/>
    </source>
</evidence>
<feature type="compositionally biased region" description="Polar residues" evidence="1">
    <location>
        <begin position="70"/>
        <end position="83"/>
    </location>
</feature>
<proteinExistence type="predicted"/>
<dbReference type="Proteomes" id="UP000298327">
    <property type="component" value="Unassembled WGS sequence"/>
</dbReference>
<comment type="caution">
    <text evidence="2">The sequence shown here is derived from an EMBL/GenBank/DDBJ whole genome shotgun (WGS) entry which is preliminary data.</text>
</comment>
<feature type="compositionally biased region" description="Basic and acidic residues" evidence="1">
    <location>
        <begin position="52"/>
        <end position="64"/>
    </location>
</feature>
<feature type="region of interest" description="Disordered" evidence="1">
    <location>
        <begin position="1"/>
        <end position="99"/>
    </location>
</feature>
<gene>
    <name evidence="2" type="ORF">EVG20_g8396</name>
</gene>
<keyword evidence="3" id="KW-1185">Reference proteome</keyword>
<reference evidence="2 3" key="1">
    <citation type="submission" date="2019-02" db="EMBL/GenBank/DDBJ databases">
        <title>Genome sequencing of the rare red list fungi Dentipellis fragilis.</title>
        <authorList>
            <person name="Buettner E."/>
            <person name="Kellner H."/>
        </authorList>
    </citation>
    <scope>NUCLEOTIDE SEQUENCE [LARGE SCALE GENOMIC DNA]</scope>
    <source>
        <strain evidence="2 3">DSM 105465</strain>
    </source>
</reference>
<name>A0A4Y9Y8Q3_9AGAM</name>
<dbReference type="EMBL" id="SEOQ01000724">
    <property type="protein sequence ID" value="TFY57811.1"/>
    <property type="molecule type" value="Genomic_DNA"/>
</dbReference>
<evidence type="ECO:0000256" key="1">
    <source>
        <dbReference type="SAM" id="MobiDB-lite"/>
    </source>
</evidence>
<protein>
    <submittedName>
        <fullName evidence="2">Uncharacterized protein</fullName>
    </submittedName>
</protein>
<evidence type="ECO:0000313" key="3">
    <source>
        <dbReference type="Proteomes" id="UP000298327"/>
    </source>
</evidence>
<feature type="compositionally biased region" description="Basic and acidic residues" evidence="1">
    <location>
        <begin position="14"/>
        <end position="27"/>
    </location>
</feature>
<organism evidence="2 3">
    <name type="scientific">Dentipellis fragilis</name>
    <dbReference type="NCBI Taxonomy" id="205917"/>
    <lineage>
        <taxon>Eukaryota</taxon>
        <taxon>Fungi</taxon>
        <taxon>Dikarya</taxon>
        <taxon>Basidiomycota</taxon>
        <taxon>Agaricomycotina</taxon>
        <taxon>Agaricomycetes</taxon>
        <taxon>Russulales</taxon>
        <taxon>Hericiaceae</taxon>
        <taxon>Dentipellis</taxon>
    </lineage>
</organism>
<sequence>MALRISPRTPVASSDKEQAAGRPEVHTRPPPPSATEAPSVPTNNATAAHLPYEIRVRTERKPNCERAQPTFAQSCTARASDQSLPRPGTPWLTLRNLPW</sequence>
<dbReference type="AlphaFoldDB" id="A0A4Y9Y8Q3"/>
<accession>A0A4Y9Y8Q3</accession>